<dbReference type="SFLD" id="SFLDS00029">
    <property type="entry name" value="Radical_SAM"/>
    <property type="match status" value="1"/>
</dbReference>
<dbReference type="AlphaFoldDB" id="A0A9D2PDX9"/>
<dbReference type="InterPro" id="IPR006638">
    <property type="entry name" value="Elp3/MiaA/NifB-like_rSAM"/>
</dbReference>
<evidence type="ECO:0000256" key="3">
    <source>
        <dbReference type="ARBA" id="ARBA00022617"/>
    </source>
</evidence>
<evidence type="ECO:0000259" key="10">
    <source>
        <dbReference type="PROSITE" id="PS51918"/>
    </source>
</evidence>
<accession>A0A9D2PDX9</accession>
<evidence type="ECO:0000256" key="2">
    <source>
        <dbReference type="ARBA" id="ARBA00017228"/>
    </source>
</evidence>
<keyword evidence="4 9" id="KW-0949">S-adenosyl-L-methionine</keyword>
<dbReference type="Proteomes" id="UP000823883">
    <property type="component" value="Unassembled WGS sequence"/>
</dbReference>
<keyword evidence="5 9" id="KW-0479">Metal-binding</keyword>
<dbReference type="NCBIfam" id="TIGR00539">
    <property type="entry name" value="hemN_rel"/>
    <property type="match status" value="1"/>
</dbReference>
<evidence type="ECO:0000256" key="1">
    <source>
        <dbReference type="ARBA" id="ARBA00006100"/>
    </source>
</evidence>
<name>A0A9D2PDX9_9FIRM</name>
<dbReference type="InterPro" id="IPR058240">
    <property type="entry name" value="rSAM_sf"/>
</dbReference>
<dbReference type="SFLD" id="SFLDF00288">
    <property type="entry name" value="HemN-like__clustered_with_nucl"/>
    <property type="match status" value="1"/>
</dbReference>
<keyword evidence="6 9" id="KW-0408">Iron</keyword>
<dbReference type="CDD" id="cd01335">
    <property type="entry name" value="Radical_SAM"/>
    <property type="match status" value="1"/>
</dbReference>
<dbReference type="Pfam" id="PF06969">
    <property type="entry name" value="HemN_C"/>
    <property type="match status" value="1"/>
</dbReference>
<dbReference type="GO" id="GO:0005737">
    <property type="term" value="C:cytoplasm"/>
    <property type="evidence" value="ECO:0007669"/>
    <property type="project" value="UniProtKB-SubCell"/>
</dbReference>
<dbReference type="GO" id="GO:0004109">
    <property type="term" value="F:coproporphyrinogen oxidase activity"/>
    <property type="evidence" value="ECO:0007669"/>
    <property type="project" value="InterPro"/>
</dbReference>
<dbReference type="SFLD" id="SFLDF00562">
    <property type="entry name" value="HemN-like__clustered_with_heat"/>
    <property type="match status" value="1"/>
</dbReference>
<comment type="subcellular location">
    <subcellularLocation>
        <location evidence="9">Cytoplasm</location>
    </subcellularLocation>
</comment>
<dbReference type="SUPFAM" id="SSF102114">
    <property type="entry name" value="Radical SAM enzymes"/>
    <property type="match status" value="1"/>
</dbReference>
<organism evidence="11 12">
    <name type="scientific">Candidatus Lachnoclostridium pullistercoris</name>
    <dbReference type="NCBI Taxonomy" id="2838632"/>
    <lineage>
        <taxon>Bacteria</taxon>
        <taxon>Bacillati</taxon>
        <taxon>Bacillota</taxon>
        <taxon>Clostridia</taxon>
        <taxon>Lachnospirales</taxon>
        <taxon>Lachnospiraceae</taxon>
    </lineage>
</organism>
<evidence type="ECO:0000256" key="9">
    <source>
        <dbReference type="RuleBase" id="RU364116"/>
    </source>
</evidence>
<dbReference type="SFLD" id="SFLDG01065">
    <property type="entry name" value="anaerobic_coproporphyrinogen-I"/>
    <property type="match status" value="1"/>
</dbReference>
<evidence type="ECO:0000256" key="6">
    <source>
        <dbReference type="ARBA" id="ARBA00023004"/>
    </source>
</evidence>
<comment type="function">
    <text evidence="9">Probably acts as a heme chaperone, transferring heme to an unknown acceptor. Binds one molecule of heme per monomer, possibly covalently. Binds 1 [4Fe-4S] cluster. The cluster is coordinated with 3 cysteines and an exchangeable S-adenosyl-L-methionine.</text>
</comment>
<reference evidence="11" key="2">
    <citation type="submission" date="2021-04" db="EMBL/GenBank/DDBJ databases">
        <authorList>
            <person name="Gilroy R."/>
        </authorList>
    </citation>
    <scope>NUCLEOTIDE SEQUENCE</scope>
    <source>
        <strain evidence="11">CHK183-5548</strain>
    </source>
</reference>
<keyword evidence="9" id="KW-0963">Cytoplasm</keyword>
<dbReference type="GO" id="GO:0051539">
    <property type="term" value="F:4 iron, 4 sulfur cluster binding"/>
    <property type="evidence" value="ECO:0007669"/>
    <property type="project" value="UniProtKB-UniRule"/>
</dbReference>
<keyword evidence="3 9" id="KW-0349">Heme</keyword>
<dbReference type="SFLD" id="SFLDG01082">
    <property type="entry name" value="B12-binding_domain_containing"/>
    <property type="match status" value="1"/>
</dbReference>
<gene>
    <name evidence="11" type="primary">hemW</name>
    <name evidence="11" type="ORF">IAA04_09065</name>
</gene>
<dbReference type="Gene3D" id="3.20.20.70">
    <property type="entry name" value="Aldolase class I"/>
    <property type="match status" value="1"/>
</dbReference>
<evidence type="ECO:0000256" key="7">
    <source>
        <dbReference type="ARBA" id="ARBA00023014"/>
    </source>
</evidence>
<comment type="caution">
    <text evidence="11">The sequence shown here is derived from an EMBL/GenBank/DDBJ whole genome shotgun (WGS) entry which is preliminary data.</text>
</comment>
<comment type="similarity">
    <text evidence="1">Belongs to the anaerobic coproporphyrinogen-III oxidase family. HemW subfamily.</text>
</comment>
<feature type="domain" description="Radical SAM core" evidence="10">
    <location>
        <begin position="2"/>
        <end position="241"/>
    </location>
</feature>
<dbReference type="InterPro" id="IPR010723">
    <property type="entry name" value="HemN_C"/>
</dbReference>
<dbReference type="EMBL" id="DWWL01000057">
    <property type="protein sequence ID" value="HJC48187.1"/>
    <property type="molecule type" value="Genomic_DNA"/>
</dbReference>
<evidence type="ECO:0000256" key="8">
    <source>
        <dbReference type="ARBA" id="ARBA00023186"/>
    </source>
</evidence>
<protein>
    <recommendedName>
        <fullName evidence="2 9">Heme chaperone HemW</fullName>
    </recommendedName>
</protein>
<evidence type="ECO:0000256" key="5">
    <source>
        <dbReference type="ARBA" id="ARBA00022723"/>
    </source>
</evidence>
<dbReference type="SMART" id="SM00729">
    <property type="entry name" value="Elp3"/>
    <property type="match status" value="1"/>
</dbReference>
<dbReference type="GO" id="GO:0006779">
    <property type="term" value="P:porphyrin-containing compound biosynthetic process"/>
    <property type="evidence" value="ECO:0007669"/>
    <property type="project" value="InterPro"/>
</dbReference>
<dbReference type="InterPro" id="IPR004559">
    <property type="entry name" value="HemW-like"/>
</dbReference>
<dbReference type="InterPro" id="IPR013785">
    <property type="entry name" value="Aldolase_TIM"/>
</dbReference>
<keyword evidence="7 9" id="KW-0411">Iron-sulfur</keyword>
<keyword evidence="9" id="KW-0004">4Fe-4S</keyword>
<dbReference type="PROSITE" id="PS51918">
    <property type="entry name" value="RADICAL_SAM"/>
    <property type="match status" value="1"/>
</dbReference>
<evidence type="ECO:0000313" key="12">
    <source>
        <dbReference type="Proteomes" id="UP000823883"/>
    </source>
</evidence>
<sequence length="389" mass="44615">MNDGKKPLELYIHIPFCERKCAYCDFLSMPATLGVQRQYVEKLIDEIIGESAGIRDYEVRSVFIGGGTPSILPGEYILGILQATADYFDVRKDAEITIEINPGTLDEHKLECYREGGVNRISLGLQSSDDWELKILGRIHTYDDFLRSYEQVRMAGFSNVNVDLMSALPGQTLDSWEKTLKKVLMLRPEHISAYSLIIEEGTPFYERYGKGGKAFPPLPDEDTEREMYHVTRTMMEEHGYHRYEISNYCRNGFECRHNLGYWTGVEYLGLGLGASSCISGFRFKKEENLRAYLDQASAPDFPSCLYREIHKLDAKDRMEEFMFLGLRLTEGVSGAEFHEQFGQNMWNVYGPVIEDMEQKGLLKVNPPRIALTERGMDLSNYVMSHFLLD</sequence>
<reference evidence="11" key="1">
    <citation type="journal article" date="2021" name="PeerJ">
        <title>Extensive microbial diversity within the chicken gut microbiome revealed by metagenomics and culture.</title>
        <authorList>
            <person name="Gilroy R."/>
            <person name="Ravi A."/>
            <person name="Getino M."/>
            <person name="Pursley I."/>
            <person name="Horton D.L."/>
            <person name="Alikhan N.F."/>
            <person name="Baker D."/>
            <person name="Gharbi K."/>
            <person name="Hall N."/>
            <person name="Watson M."/>
            <person name="Adriaenssens E.M."/>
            <person name="Foster-Nyarko E."/>
            <person name="Jarju S."/>
            <person name="Secka A."/>
            <person name="Antonio M."/>
            <person name="Oren A."/>
            <person name="Chaudhuri R.R."/>
            <person name="La Ragione R."/>
            <person name="Hildebrand F."/>
            <person name="Pallen M.J."/>
        </authorList>
    </citation>
    <scope>NUCLEOTIDE SEQUENCE</scope>
    <source>
        <strain evidence="11">CHK183-5548</strain>
    </source>
</reference>
<proteinExistence type="inferred from homology"/>
<keyword evidence="8 9" id="KW-0143">Chaperone</keyword>
<dbReference type="PANTHER" id="PTHR13932">
    <property type="entry name" value="COPROPORPHYRINIGEN III OXIDASE"/>
    <property type="match status" value="1"/>
</dbReference>
<evidence type="ECO:0000256" key="4">
    <source>
        <dbReference type="ARBA" id="ARBA00022691"/>
    </source>
</evidence>
<dbReference type="Pfam" id="PF04055">
    <property type="entry name" value="Radical_SAM"/>
    <property type="match status" value="1"/>
</dbReference>
<dbReference type="GO" id="GO:0046872">
    <property type="term" value="F:metal ion binding"/>
    <property type="evidence" value="ECO:0007669"/>
    <property type="project" value="UniProtKB-UniRule"/>
</dbReference>
<dbReference type="InterPro" id="IPR034505">
    <property type="entry name" value="Coproporphyrinogen-III_oxidase"/>
</dbReference>
<dbReference type="PANTHER" id="PTHR13932:SF5">
    <property type="entry name" value="RADICAL S-ADENOSYL METHIONINE DOMAIN-CONTAINING PROTEIN 1, MITOCHONDRIAL"/>
    <property type="match status" value="1"/>
</dbReference>
<dbReference type="InterPro" id="IPR007197">
    <property type="entry name" value="rSAM"/>
</dbReference>
<evidence type="ECO:0000313" key="11">
    <source>
        <dbReference type="EMBL" id="HJC48187.1"/>
    </source>
</evidence>